<accession>A0ABD2BA70</accession>
<reference evidence="1 2" key="1">
    <citation type="journal article" date="2024" name="Ann. Entomol. Soc. Am.">
        <title>Genomic analyses of the southern and eastern yellowjacket wasps (Hymenoptera: Vespidae) reveal evolutionary signatures of social life.</title>
        <authorList>
            <person name="Catto M.A."/>
            <person name="Caine P.B."/>
            <person name="Orr S.E."/>
            <person name="Hunt B.G."/>
            <person name="Goodisman M.A.D."/>
        </authorList>
    </citation>
    <scope>NUCLEOTIDE SEQUENCE [LARGE SCALE GENOMIC DNA]</scope>
    <source>
        <strain evidence="1">233</strain>
        <tissue evidence="1">Head and thorax</tissue>
    </source>
</reference>
<name>A0ABD2BA70_VESSQ</name>
<dbReference type="AlphaFoldDB" id="A0ABD2BA70"/>
<evidence type="ECO:0000313" key="1">
    <source>
        <dbReference type="EMBL" id="KAL2729453.1"/>
    </source>
</evidence>
<comment type="caution">
    <text evidence="1">The sequence shown here is derived from an EMBL/GenBank/DDBJ whole genome shotgun (WGS) entry which is preliminary data.</text>
</comment>
<protein>
    <submittedName>
        <fullName evidence="1">Uncharacterized protein</fullName>
    </submittedName>
</protein>
<keyword evidence="2" id="KW-1185">Reference proteome</keyword>
<proteinExistence type="predicted"/>
<dbReference type="Proteomes" id="UP001607302">
    <property type="component" value="Unassembled WGS sequence"/>
</dbReference>
<sequence>MITRNCPLKITSLVERCDMNDTIVKEDDLSIISNRYIEICIEKEQGKKIYKSDHMHLIGKIIIPLKSMQ</sequence>
<gene>
    <name evidence="1" type="ORF">V1478_005743</name>
</gene>
<organism evidence="1 2">
    <name type="scientific">Vespula squamosa</name>
    <name type="common">Southern yellow jacket</name>
    <name type="synonym">Wasp</name>
    <dbReference type="NCBI Taxonomy" id="30214"/>
    <lineage>
        <taxon>Eukaryota</taxon>
        <taxon>Metazoa</taxon>
        <taxon>Ecdysozoa</taxon>
        <taxon>Arthropoda</taxon>
        <taxon>Hexapoda</taxon>
        <taxon>Insecta</taxon>
        <taxon>Pterygota</taxon>
        <taxon>Neoptera</taxon>
        <taxon>Endopterygota</taxon>
        <taxon>Hymenoptera</taxon>
        <taxon>Apocrita</taxon>
        <taxon>Aculeata</taxon>
        <taxon>Vespoidea</taxon>
        <taxon>Vespidae</taxon>
        <taxon>Vespinae</taxon>
        <taxon>Vespula</taxon>
    </lineage>
</organism>
<dbReference type="EMBL" id="JAUDFV010000130">
    <property type="protein sequence ID" value="KAL2729453.1"/>
    <property type="molecule type" value="Genomic_DNA"/>
</dbReference>
<evidence type="ECO:0000313" key="2">
    <source>
        <dbReference type="Proteomes" id="UP001607302"/>
    </source>
</evidence>